<gene>
    <name evidence="12" type="primary">LOC106744624</name>
</gene>
<dbReference type="InterPro" id="IPR004117">
    <property type="entry name" value="7tm6_olfct_rcpt"/>
</dbReference>
<dbReference type="GeneID" id="106744624"/>
<dbReference type="PANTHER" id="PTHR21137:SF35">
    <property type="entry name" value="ODORANT RECEPTOR 19A-RELATED"/>
    <property type="match status" value="1"/>
</dbReference>
<reference evidence="12" key="1">
    <citation type="submission" date="2025-08" db="UniProtKB">
        <authorList>
            <consortium name="RefSeq"/>
        </authorList>
    </citation>
    <scope>IDENTIFICATION</scope>
</reference>
<keyword evidence="2" id="KW-1003">Cell membrane</keyword>
<evidence type="ECO:0000256" key="10">
    <source>
        <dbReference type="SAM" id="Phobius"/>
    </source>
</evidence>
<keyword evidence="11" id="KW-1185">Reference proteome</keyword>
<dbReference type="GO" id="GO:0007165">
    <property type="term" value="P:signal transduction"/>
    <property type="evidence" value="ECO:0007669"/>
    <property type="project" value="UniProtKB-KW"/>
</dbReference>
<dbReference type="Proteomes" id="UP000515204">
    <property type="component" value="Unplaced"/>
</dbReference>
<evidence type="ECO:0000313" key="12">
    <source>
        <dbReference type="RefSeq" id="XP_014475032.1"/>
    </source>
</evidence>
<accession>A0A6P3X9V1</accession>
<dbReference type="KEGG" id="dqu:106744624"/>
<keyword evidence="8" id="KW-0675">Receptor</keyword>
<dbReference type="GO" id="GO:0005549">
    <property type="term" value="F:odorant binding"/>
    <property type="evidence" value="ECO:0007669"/>
    <property type="project" value="InterPro"/>
</dbReference>
<dbReference type="GO" id="GO:0004984">
    <property type="term" value="F:olfactory receptor activity"/>
    <property type="evidence" value="ECO:0007669"/>
    <property type="project" value="InterPro"/>
</dbReference>
<evidence type="ECO:0000256" key="5">
    <source>
        <dbReference type="ARBA" id="ARBA00022725"/>
    </source>
</evidence>
<evidence type="ECO:0000256" key="6">
    <source>
        <dbReference type="ARBA" id="ARBA00022989"/>
    </source>
</evidence>
<evidence type="ECO:0000256" key="1">
    <source>
        <dbReference type="ARBA" id="ARBA00004651"/>
    </source>
</evidence>
<comment type="subcellular location">
    <subcellularLocation>
        <location evidence="1">Cell membrane</location>
        <topology evidence="1">Multi-pass membrane protein</topology>
    </subcellularLocation>
</comment>
<keyword evidence="9" id="KW-0807">Transducer</keyword>
<dbReference type="RefSeq" id="XP_014475032.1">
    <property type="nucleotide sequence ID" value="XM_014619546.1"/>
</dbReference>
<keyword evidence="5" id="KW-0552">Olfaction</keyword>
<dbReference type="OrthoDB" id="6617147at2759"/>
<dbReference type="Pfam" id="PF02949">
    <property type="entry name" value="7tm_6"/>
    <property type="match status" value="1"/>
</dbReference>
<sequence>MTYFRFATIVEEILQEVCLVEFTSCLCFICLVEYYCIQDWKVNDNLSLMTYFMFFVSLCSNIYILCYIGELLMEKSNQIGLICYMINWYDLTPTVARDLILIVAMASHPIKLSAGGMADLSLATFGNILKTTLAYLSFLRNLVEI</sequence>
<dbReference type="AlphaFoldDB" id="A0A6P3X9V1"/>
<dbReference type="GO" id="GO:0005886">
    <property type="term" value="C:plasma membrane"/>
    <property type="evidence" value="ECO:0007669"/>
    <property type="project" value="UniProtKB-SubCell"/>
</dbReference>
<evidence type="ECO:0000256" key="2">
    <source>
        <dbReference type="ARBA" id="ARBA00022475"/>
    </source>
</evidence>
<proteinExistence type="predicted"/>
<keyword evidence="3" id="KW-0716">Sensory transduction</keyword>
<feature type="transmembrane region" description="Helical" evidence="10">
    <location>
        <begin position="48"/>
        <end position="68"/>
    </location>
</feature>
<evidence type="ECO:0000256" key="7">
    <source>
        <dbReference type="ARBA" id="ARBA00023136"/>
    </source>
</evidence>
<evidence type="ECO:0000256" key="3">
    <source>
        <dbReference type="ARBA" id="ARBA00022606"/>
    </source>
</evidence>
<keyword evidence="4 10" id="KW-0812">Transmembrane</keyword>
<evidence type="ECO:0000256" key="4">
    <source>
        <dbReference type="ARBA" id="ARBA00022692"/>
    </source>
</evidence>
<evidence type="ECO:0000313" key="11">
    <source>
        <dbReference type="Proteomes" id="UP000515204"/>
    </source>
</evidence>
<name>A0A6P3X9V1_DINQU</name>
<protein>
    <submittedName>
        <fullName evidence="12">Odorant receptor 4-like</fullName>
    </submittedName>
</protein>
<evidence type="ECO:0000256" key="8">
    <source>
        <dbReference type="ARBA" id="ARBA00023170"/>
    </source>
</evidence>
<keyword evidence="6 10" id="KW-1133">Transmembrane helix</keyword>
<dbReference type="PANTHER" id="PTHR21137">
    <property type="entry name" value="ODORANT RECEPTOR"/>
    <property type="match status" value="1"/>
</dbReference>
<evidence type="ECO:0000256" key="9">
    <source>
        <dbReference type="ARBA" id="ARBA00023224"/>
    </source>
</evidence>
<keyword evidence="7 10" id="KW-0472">Membrane</keyword>
<organism evidence="11 12">
    <name type="scientific">Dinoponera quadriceps</name>
    <name type="common">South American ant</name>
    <dbReference type="NCBI Taxonomy" id="609295"/>
    <lineage>
        <taxon>Eukaryota</taxon>
        <taxon>Metazoa</taxon>
        <taxon>Ecdysozoa</taxon>
        <taxon>Arthropoda</taxon>
        <taxon>Hexapoda</taxon>
        <taxon>Insecta</taxon>
        <taxon>Pterygota</taxon>
        <taxon>Neoptera</taxon>
        <taxon>Endopterygota</taxon>
        <taxon>Hymenoptera</taxon>
        <taxon>Apocrita</taxon>
        <taxon>Aculeata</taxon>
        <taxon>Formicoidea</taxon>
        <taxon>Formicidae</taxon>
        <taxon>Ponerinae</taxon>
        <taxon>Ponerini</taxon>
        <taxon>Dinoponera</taxon>
    </lineage>
</organism>